<proteinExistence type="predicted"/>
<sequence length="64" mass="7052">MVVCSLELREASTGRREFGAAYLYDCTVDMEKGTESRDASMGSVAKRSPRYSRKQSKLLGGEEG</sequence>
<name>A0A4S8JQM9_MUSBA</name>
<keyword evidence="3" id="KW-1185">Reference proteome</keyword>
<reference evidence="2 3" key="1">
    <citation type="journal article" date="2019" name="Nat. Plants">
        <title>Genome sequencing of Musa balbisiana reveals subgenome evolution and function divergence in polyploid bananas.</title>
        <authorList>
            <person name="Yao X."/>
        </authorList>
    </citation>
    <scope>NUCLEOTIDE SEQUENCE [LARGE SCALE GENOMIC DNA]</scope>
    <source>
        <strain evidence="3">cv. DH-PKW</strain>
        <tissue evidence="2">Leaves</tissue>
    </source>
</reference>
<feature type="region of interest" description="Disordered" evidence="1">
    <location>
        <begin position="33"/>
        <end position="64"/>
    </location>
</feature>
<evidence type="ECO:0000313" key="2">
    <source>
        <dbReference type="EMBL" id="THU64112.1"/>
    </source>
</evidence>
<evidence type="ECO:0000313" key="3">
    <source>
        <dbReference type="Proteomes" id="UP000317650"/>
    </source>
</evidence>
<protein>
    <submittedName>
        <fullName evidence="2">Uncharacterized protein</fullName>
    </submittedName>
</protein>
<organism evidence="2 3">
    <name type="scientific">Musa balbisiana</name>
    <name type="common">Banana</name>
    <dbReference type="NCBI Taxonomy" id="52838"/>
    <lineage>
        <taxon>Eukaryota</taxon>
        <taxon>Viridiplantae</taxon>
        <taxon>Streptophyta</taxon>
        <taxon>Embryophyta</taxon>
        <taxon>Tracheophyta</taxon>
        <taxon>Spermatophyta</taxon>
        <taxon>Magnoliopsida</taxon>
        <taxon>Liliopsida</taxon>
        <taxon>Zingiberales</taxon>
        <taxon>Musaceae</taxon>
        <taxon>Musa</taxon>
    </lineage>
</organism>
<comment type="caution">
    <text evidence="2">The sequence shown here is derived from an EMBL/GenBank/DDBJ whole genome shotgun (WGS) entry which is preliminary data.</text>
</comment>
<accession>A0A4S8JQM9</accession>
<evidence type="ECO:0000256" key="1">
    <source>
        <dbReference type="SAM" id="MobiDB-lite"/>
    </source>
</evidence>
<dbReference type="EMBL" id="PYDT01000004">
    <property type="protein sequence ID" value="THU64112.1"/>
    <property type="molecule type" value="Genomic_DNA"/>
</dbReference>
<feature type="compositionally biased region" description="Basic residues" evidence="1">
    <location>
        <begin position="47"/>
        <end position="56"/>
    </location>
</feature>
<gene>
    <name evidence="2" type="ORF">C4D60_Mb01t23020</name>
</gene>
<dbReference type="Proteomes" id="UP000317650">
    <property type="component" value="Chromosome 1"/>
</dbReference>
<dbReference type="AlphaFoldDB" id="A0A4S8JQM9"/>